<keyword evidence="1" id="KW-0175">Coiled coil</keyword>
<dbReference type="STRING" id="135208.A0A4Y9ZF14"/>
<accession>A0A4Y9ZF14</accession>
<organism evidence="2 3">
    <name type="scientific">Hericium alpestre</name>
    <dbReference type="NCBI Taxonomy" id="135208"/>
    <lineage>
        <taxon>Eukaryota</taxon>
        <taxon>Fungi</taxon>
        <taxon>Dikarya</taxon>
        <taxon>Basidiomycota</taxon>
        <taxon>Agaricomycotina</taxon>
        <taxon>Agaricomycetes</taxon>
        <taxon>Russulales</taxon>
        <taxon>Hericiaceae</taxon>
        <taxon>Hericium</taxon>
    </lineage>
</organism>
<evidence type="ECO:0000313" key="3">
    <source>
        <dbReference type="Proteomes" id="UP000298061"/>
    </source>
</evidence>
<dbReference type="Pfam" id="PF03357">
    <property type="entry name" value="Snf7"/>
    <property type="match status" value="1"/>
</dbReference>
<dbReference type="InterPro" id="IPR005024">
    <property type="entry name" value="Snf7_fam"/>
</dbReference>
<dbReference type="EMBL" id="SFCI01002942">
    <property type="protein sequence ID" value="TFY73366.1"/>
    <property type="molecule type" value="Genomic_DNA"/>
</dbReference>
<feature type="coiled-coil region" evidence="1">
    <location>
        <begin position="18"/>
        <end position="45"/>
    </location>
</feature>
<dbReference type="Gene3D" id="6.10.140.1230">
    <property type="match status" value="1"/>
</dbReference>
<gene>
    <name evidence="2" type="ORF">EWM64_g10647</name>
</gene>
<evidence type="ECO:0000256" key="1">
    <source>
        <dbReference type="SAM" id="Coils"/>
    </source>
</evidence>
<sequence length="206" mass="23374">MNIIETLFGRTVTPAERLRQYQRALAKAQRELDRERSKLEMSEKKLIQDIKKNAKAGHMNACKVTAKDLVRTRRYVQKFHQMRTQLQAVGLRIQTIRSNTQMAEAMRGATRAMKSMNRGLNLPQIQKIMNEFERESASMDMKEEMMSDAIDDVMDEDLEDEETESDQILQKVLDEIGVDISQKLTDAPTGMAGAVVSYRASASGTG</sequence>
<dbReference type="PANTHER" id="PTHR10476">
    <property type="entry name" value="CHARGED MULTIVESICULAR BODY PROTEIN"/>
    <property type="match status" value="1"/>
</dbReference>
<dbReference type="GO" id="GO:0007034">
    <property type="term" value="P:vacuolar transport"/>
    <property type="evidence" value="ECO:0007669"/>
    <property type="project" value="InterPro"/>
</dbReference>
<keyword evidence="3" id="KW-1185">Reference proteome</keyword>
<name>A0A4Y9ZF14_9AGAM</name>
<proteinExistence type="predicted"/>
<dbReference type="Proteomes" id="UP000298061">
    <property type="component" value="Unassembled WGS sequence"/>
</dbReference>
<dbReference type="AlphaFoldDB" id="A0A4Y9ZF14"/>
<reference evidence="2 3" key="1">
    <citation type="submission" date="2019-02" db="EMBL/GenBank/DDBJ databases">
        <title>Genome sequencing of the rare red list fungi Hericium alpestre (H. flagellum).</title>
        <authorList>
            <person name="Buettner E."/>
            <person name="Kellner H."/>
        </authorList>
    </citation>
    <scope>NUCLEOTIDE SEQUENCE [LARGE SCALE GENOMIC DNA]</scope>
    <source>
        <strain evidence="2 3">DSM 108284</strain>
    </source>
</reference>
<protein>
    <submittedName>
        <fullName evidence="2">Uncharacterized protein</fullName>
    </submittedName>
</protein>
<evidence type="ECO:0000313" key="2">
    <source>
        <dbReference type="EMBL" id="TFY73366.1"/>
    </source>
</evidence>
<dbReference type="OrthoDB" id="10252926at2759"/>
<comment type="caution">
    <text evidence="2">The sequence shown here is derived from an EMBL/GenBank/DDBJ whole genome shotgun (WGS) entry which is preliminary data.</text>
</comment>